<dbReference type="Pfam" id="PF00133">
    <property type="entry name" value="tRNA-synt_1"/>
    <property type="match status" value="1"/>
</dbReference>
<accession>A0A2R5G099</accession>
<evidence type="ECO:0000256" key="3">
    <source>
        <dbReference type="ARBA" id="ARBA00013165"/>
    </source>
</evidence>
<dbReference type="InterPro" id="IPR009080">
    <property type="entry name" value="tRNAsynth_Ia_anticodon-bd"/>
</dbReference>
<dbReference type="FunFam" id="3.90.740.10:FF:000044">
    <property type="entry name" value="Isoleucine--tRNA ligase"/>
    <property type="match status" value="1"/>
</dbReference>
<dbReference type="CDD" id="cd00818">
    <property type="entry name" value="IleRS_core"/>
    <property type="match status" value="1"/>
</dbReference>
<dbReference type="OrthoDB" id="1706657at2759"/>
<dbReference type="GO" id="GO:0002161">
    <property type="term" value="F:aminoacyl-tRNA deacylase activity"/>
    <property type="evidence" value="ECO:0007669"/>
    <property type="project" value="InterPro"/>
</dbReference>
<dbReference type="InterPro" id="IPR013155">
    <property type="entry name" value="M/V/L/I-tRNA-synth_anticd-bd"/>
</dbReference>
<dbReference type="SUPFAM" id="SSF52374">
    <property type="entry name" value="Nucleotidylyl transferase"/>
    <property type="match status" value="1"/>
</dbReference>
<keyword evidence="4" id="KW-0963">Cytoplasm</keyword>
<dbReference type="FunFam" id="3.40.50.620:FF:000023">
    <property type="entry name" value="Isoleucyl-tRNA synthetase,cytoplasmic"/>
    <property type="match status" value="1"/>
</dbReference>
<dbReference type="FunFam" id="1.10.730.10:FF:000004">
    <property type="entry name" value="Isoleucyl-tRNA synthetase, cytoplasmic"/>
    <property type="match status" value="1"/>
</dbReference>
<evidence type="ECO:0000256" key="11">
    <source>
        <dbReference type="ARBA" id="ARBA00048359"/>
    </source>
</evidence>
<dbReference type="InterPro" id="IPR002301">
    <property type="entry name" value="Ile-tRNA-ligase"/>
</dbReference>
<evidence type="ECO:0000313" key="16">
    <source>
        <dbReference type="EMBL" id="GBG23945.1"/>
    </source>
</evidence>
<sequence>MATTTKDEEGAGESGSASFEHVSDRFSFPTMEREVLEFWEESDAFQKSMQMAIEEGRPEYTFYDGPPFATGMPHYGHILAGTIKDIVTRYASLTGYHVSRRFGWDCHGLPVEYEIDKKLGITGSDDVAKMGIAKYNAECRSIVTRYCSEWERIVKRMGRWIDFQNDYKTMEPWYMESVWWVFKTIFEKDLVYKGFRVMPYSTGCTTPLSNFEATSNYKDVSDPAVVVAFPLKEDPEVAFVAWTTTPWTLPSNMALCVNPEFTYVQIKDLATGKQYILAKDRLSQLYPKMLKQKAKYKGGEWEIVKEFLGKDLEGKEYEPLFPYFADWEKAFRVLVDGYVTDDSGTGIVHNAPGFGEDDYRVCMEQGVIVAGGDLPCPVDADGRFTKEITDFVGRYVKEADNDICAAVKAAGRLVNKNSIMHSYPFCWRSDTPLIYRAVPSWFVRLDPIKENLLQNNLETYWVPATVKEKRFHNWLVQARDWNISRNRYWGTPLPIWMSDDEEEIVVIGSIEELQELSGREVTDLHRESIDDITIPSKQGKGVLRRIPEVFDCWFESGSMPYAQLHYPFENKERFEKGFPADFIAEGLDQTRGWFYTLMVLSTALFSRPAMKNLIVNGLVLAEDGKKMSKRLKNYPDPMNVVESYGADALRLYLINSPVVRAEPLRFSEEGVLQNVKEIFNPWYNAYRFLTQNVARAERDNSGWTFDRSIAFETARGSQNIMDRWIQASLNGLIKFVRQEMEAYRLYTVVPRLVDFIDNLTNMYVRLNRSRLKGGMADSNEDDTKIGLYCLYTVLLSLSKLMAPFTPFFAEFLYRRLARPDDERKASVHYLSIPEVDESLIDEKMVMRMRHLREIITAGRLARGNELPLKRPLRELIIANKDQETLDDILTLKEYIEIELNVRKVSVTTDEQQFCKLSAKANGAVLGVILGKKFGPINKAVQKLSHEELAAFQESGKMTVEDVELTTDQVFLNRVVVADESKYKAKVTPSNVVVVLDTFFDKSLLYGQVAREVTSRVQKLRKAAGVKLEDVLDVYYGVEGDADAVQIVHESIQAESEYVTSVIRQRLHPVSVCPSYAPVLATNTDEVNDTQFTVILCNPCPIVAKPDALAKSLGVDAAVAQSLTSCIASMDYEWLKKEASSSLELTLDGKLYKLEAGTHYFLSVDQVP</sequence>
<keyword evidence="9 12" id="KW-0030">Aminoacyl-tRNA synthetase</keyword>
<feature type="region of interest" description="Disordered" evidence="13">
    <location>
        <begin position="1"/>
        <end position="20"/>
    </location>
</feature>
<protein>
    <recommendedName>
        <fullName evidence="3">isoleucine--tRNA ligase</fullName>
        <ecNumber evidence="3">6.1.1.5</ecNumber>
    </recommendedName>
    <alternativeName>
        <fullName evidence="10">Isoleucyl-tRNA synthetase</fullName>
    </alternativeName>
</protein>
<dbReference type="InParanoid" id="A0A2R5G099"/>
<dbReference type="GO" id="GO:0006428">
    <property type="term" value="P:isoleucyl-tRNA aminoacylation"/>
    <property type="evidence" value="ECO:0007669"/>
    <property type="project" value="InterPro"/>
</dbReference>
<keyword evidence="5 12" id="KW-0436">Ligase</keyword>
<evidence type="ECO:0000256" key="2">
    <source>
        <dbReference type="ARBA" id="ARBA00005594"/>
    </source>
</evidence>
<dbReference type="SUPFAM" id="SSF47323">
    <property type="entry name" value="Anticodon-binding domain of a subclass of class I aminoacyl-tRNA synthetases"/>
    <property type="match status" value="1"/>
</dbReference>
<evidence type="ECO:0000259" key="15">
    <source>
        <dbReference type="Pfam" id="PF08264"/>
    </source>
</evidence>
<evidence type="ECO:0000256" key="12">
    <source>
        <dbReference type="RuleBase" id="RU363035"/>
    </source>
</evidence>
<evidence type="ECO:0000256" key="10">
    <source>
        <dbReference type="ARBA" id="ARBA00032665"/>
    </source>
</evidence>
<dbReference type="EC" id="6.1.1.5" evidence="3"/>
<keyword evidence="7 12" id="KW-0067">ATP-binding</keyword>
<feature type="domain" description="Aminoacyl-tRNA synthetase class Ia" evidence="14">
    <location>
        <begin position="35"/>
        <end position="662"/>
    </location>
</feature>
<name>A0A2R5G099_9STRA</name>
<dbReference type="Gene3D" id="1.10.730.10">
    <property type="entry name" value="Isoleucyl-tRNA Synthetase, Domain 1"/>
    <property type="match status" value="1"/>
</dbReference>
<evidence type="ECO:0000256" key="5">
    <source>
        <dbReference type="ARBA" id="ARBA00022598"/>
    </source>
</evidence>
<dbReference type="InterPro" id="IPR014729">
    <property type="entry name" value="Rossmann-like_a/b/a_fold"/>
</dbReference>
<dbReference type="Proteomes" id="UP000241890">
    <property type="component" value="Unassembled WGS sequence"/>
</dbReference>
<dbReference type="HAMAP" id="MF_02003">
    <property type="entry name" value="Ile_tRNA_synth_type2"/>
    <property type="match status" value="1"/>
</dbReference>
<dbReference type="FunCoup" id="A0A2R5G099">
    <property type="interactions" value="426"/>
</dbReference>
<dbReference type="InterPro" id="IPR002300">
    <property type="entry name" value="aa-tRNA-synth_Ia"/>
</dbReference>
<evidence type="ECO:0000256" key="1">
    <source>
        <dbReference type="ARBA" id="ARBA00004496"/>
    </source>
</evidence>
<proteinExistence type="inferred from homology"/>
<dbReference type="SUPFAM" id="SSF50677">
    <property type="entry name" value="ValRS/IleRS/LeuRS editing domain"/>
    <property type="match status" value="1"/>
</dbReference>
<feature type="domain" description="Methionyl/Valyl/Leucyl/Isoleucyl-tRNA synthetase anticodon-binding" evidence="15">
    <location>
        <begin position="722"/>
        <end position="864"/>
    </location>
</feature>
<evidence type="ECO:0000256" key="4">
    <source>
        <dbReference type="ARBA" id="ARBA00022490"/>
    </source>
</evidence>
<dbReference type="InterPro" id="IPR033709">
    <property type="entry name" value="Anticodon_Ile_ABEc"/>
</dbReference>
<dbReference type="NCBIfam" id="TIGR00392">
    <property type="entry name" value="ileS"/>
    <property type="match status" value="1"/>
</dbReference>
<dbReference type="InterPro" id="IPR001412">
    <property type="entry name" value="aa-tRNA-synth_I_CS"/>
</dbReference>
<dbReference type="PANTHER" id="PTHR42780">
    <property type="entry name" value="SOLEUCYL-TRNA SYNTHETASE"/>
    <property type="match status" value="1"/>
</dbReference>
<dbReference type="Gene3D" id="3.90.740.10">
    <property type="entry name" value="Valyl/Leucyl/Isoleucyl-tRNA synthetase, editing domain"/>
    <property type="match status" value="1"/>
</dbReference>
<dbReference type="GO" id="GO:0005524">
    <property type="term" value="F:ATP binding"/>
    <property type="evidence" value="ECO:0007669"/>
    <property type="project" value="UniProtKB-KW"/>
</dbReference>
<comment type="similarity">
    <text evidence="2 12">Belongs to the class-I aminoacyl-tRNA synthetase family.</text>
</comment>
<dbReference type="PANTHER" id="PTHR42780:SF1">
    <property type="entry name" value="ISOLEUCINE--TRNA LIGASE, CYTOPLASMIC"/>
    <property type="match status" value="1"/>
</dbReference>
<dbReference type="AlphaFoldDB" id="A0A2R5G099"/>
<evidence type="ECO:0000256" key="7">
    <source>
        <dbReference type="ARBA" id="ARBA00022840"/>
    </source>
</evidence>
<dbReference type="Pfam" id="PF08264">
    <property type="entry name" value="Anticodon_1"/>
    <property type="match status" value="1"/>
</dbReference>
<evidence type="ECO:0000256" key="6">
    <source>
        <dbReference type="ARBA" id="ARBA00022741"/>
    </source>
</evidence>
<dbReference type="InterPro" id="IPR009008">
    <property type="entry name" value="Val/Leu/Ile-tRNA-synth_edit"/>
</dbReference>
<keyword evidence="17" id="KW-1185">Reference proteome</keyword>
<evidence type="ECO:0000256" key="13">
    <source>
        <dbReference type="SAM" id="MobiDB-lite"/>
    </source>
</evidence>
<dbReference type="GO" id="GO:0000049">
    <property type="term" value="F:tRNA binding"/>
    <property type="evidence" value="ECO:0007669"/>
    <property type="project" value="InterPro"/>
</dbReference>
<dbReference type="GO" id="GO:0004822">
    <property type="term" value="F:isoleucine-tRNA ligase activity"/>
    <property type="evidence" value="ECO:0007669"/>
    <property type="project" value="UniProtKB-EC"/>
</dbReference>
<gene>
    <name evidence="16" type="ORF">FCC1311_001642</name>
</gene>
<dbReference type="PRINTS" id="PR00984">
    <property type="entry name" value="TRNASYNTHILE"/>
</dbReference>
<comment type="subcellular location">
    <subcellularLocation>
        <location evidence="1">Cytoplasm</location>
    </subcellularLocation>
</comment>
<dbReference type="PROSITE" id="PS00178">
    <property type="entry name" value="AA_TRNA_LIGASE_I"/>
    <property type="match status" value="1"/>
</dbReference>
<evidence type="ECO:0000256" key="8">
    <source>
        <dbReference type="ARBA" id="ARBA00022917"/>
    </source>
</evidence>
<dbReference type="CDD" id="cd07961">
    <property type="entry name" value="Anticodon_Ia_Ile_ABEc"/>
    <property type="match status" value="1"/>
</dbReference>
<dbReference type="GO" id="GO:0005737">
    <property type="term" value="C:cytoplasm"/>
    <property type="evidence" value="ECO:0007669"/>
    <property type="project" value="UniProtKB-SubCell"/>
</dbReference>
<reference evidence="16 17" key="1">
    <citation type="submission" date="2017-12" db="EMBL/GenBank/DDBJ databases">
        <title>Sequencing, de novo assembly and annotation of complete genome of a new Thraustochytrid species, strain FCC1311.</title>
        <authorList>
            <person name="Sedici K."/>
            <person name="Godart F."/>
            <person name="Aiese Cigliano R."/>
            <person name="Sanseverino W."/>
            <person name="Barakat M."/>
            <person name="Ortet P."/>
            <person name="Marechal E."/>
            <person name="Cagnac O."/>
            <person name="Amato A."/>
        </authorList>
    </citation>
    <scope>NUCLEOTIDE SEQUENCE [LARGE SCALE GENOMIC DNA]</scope>
</reference>
<evidence type="ECO:0000313" key="17">
    <source>
        <dbReference type="Proteomes" id="UP000241890"/>
    </source>
</evidence>
<dbReference type="EMBL" id="BEYU01000001">
    <property type="protein sequence ID" value="GBG23945.1"/>
    <property type="molecule type" value="Genomic_DNA"/>
</dbReference>
<comment type="catalytic activity">
    <reaction evidence="11">
        <text>tRNA(Ile) + L-isoleucine + ATP = L-isoleucyl-tRNA(Ile) + AMP + diphosphate</text>
        <dbReference type="Rhea" id="RHEA:11060"/>
        <dbReference type="Rhea" id="RHEA-COMP:9666"/>
        <dbReference type="Rhea" id="RHEA-COMP:9695"/>
        <dbReference type="ChEBI" id="CHEBI:30616"/>
        <dbReference type="ChEBI" id="CHEBI:33019"/>
        <dbReference type="ChEBI" id="CHEBI:58045"/>
        <dbReference type="ChEBI" id="CHEBI:78442"/>
        <dbReference type="ChEBI" id="CHEBI:78528"/>
        <dbReference type="ChEBI" id="CHEBI:456215"/>
        <dbReference type="EC" id="6.1.1.5"/>
    </reaction>
</comment>
<keyword evidence="8 12" id="KW-0648">Protein biosynthesis</keyword>
<organism evidence="16 17">
    <name type="scientific">Hondaea fermentalgiana</name>
    <dbReference type="NCBI Taxonomy" id="2315210"/>
    <lineage>
        <taxon>Eukaryota</taxon>
        <taxon>Sar</taxon>
        <taxon>Stramenopiles</taxon>
        <taxon>Bigyra</taxon>
        <taxon>Labyrinthulomycetes</taxon>
        <taxon>Thraustochytrida</taxon>
        <taxon>Thraustochytriidae</taxon>
        <taxon>Hondaea</taxon>
    </lineage>
</organism>
<evidence type="ECO:0000256" key="9">
    <source>
        <dbReference type="ARBA" id="ARBA00023146"/>
    </source>
</evidence>
<dbReference type="Pfam" id="PF19302">
    <property type="entry name" value="DUF5915"/>
    <property type="match status" value="1"/>
</dbReference>
<dbReference type="InterPro" id="IPR023586">
    <property type="entry name" value="Ile-tRNA-ligase_type2"/>
</dbReference>
<keyword evidence="6 12" id="KW-0547">Nucleotide-binding</keyword>
<evidence type="ECO:0000259" key="14">
    <source>
        <dbReference type="Pfam" id="PF00133"/>
    </source>
</evidence>
<dbReference type="Gene3D" id="3.40.50.620">
    <property type="entry name" value="HUPs"/>
    <property type="match status" value="2"/>
</dbReference>
<comment type="caution">
    <text evidence="16">The sequence shown here is derived from an EMBL/GenBank/DDBJ whole genome shotgun (WGS) entry which is preliminary data.</text>
</comment>
<dbReference type="FunFam" id="3.40.50.620:FF:000050">
    <property type="entry name" value="Isoleucyl-tRNA synthetase,cytoplasmic"/>
    <property type="match status" value="1"/>
</dbReference>